<dbReference type="InterPro" id="IPR029489">
    <property type="entry name" value="OGT/SEC/SPY_C"/>
</dbReference>
<dbReference type="SUPFAM" id="SSF53756">
    <property type="entry name" value="UDP-Glycosyltransferase/glycogen phosphorylase"/>
    <property type="match status" value="1"/>
</dbReference>
<evidence type="ECO:0000256" key="4">
    <source>
        <dbReference type="ARBA" id="ARBA00022676"/>
    </source>
</evidence>
<feature type="domain" description="O-GlcNAc transferase C-terminal" evidence="9">
    <location>
        <begin position="548"/>
        <end position="735"/>
    </location>
</feature>
<keyword evidence="6" id="KW-0677">Repeat</keyword>
<protein>
    <recommendedName>
        <fullName evidence="3">protein O-GlcNAc transferase</fullName>
        <ecNumber evidence="3">2.4.1.255</ecNumber>
    </recommendedName>
</protein>
<gene>
    <name evidence="10" type="ORF">NIES37_11430</name>
</gene>
<proteinExistence type="inferred from homology"/>
<dbReference type="Gene3D" id="3.40.50.11380">
    <property type="match status" value="1"/>
</dbReference>
<evidence type="ECO:0000313" key="11">
    <source>
        <dbReference type="Proteomes" id="UP000218785"/>
    </source>
</evidence>
<evidence type="ECO:0000256" key="7">
    <source>
        <dbReference type="ARBA" id="ARBA00022803"/>
    </source>
</evidence>
<dbReference type="EMBL" id="AP018248">
    <property type="protein sequence ID" value="BAY97206.1"/>
    <property type="molecule type" value="Genomic_DNA"/>
</dbReference>
<reference evidence="10 11" key="1">
    <citation type="submission" date="2017-06" db="EMBL/GenBank/DDBJ databases">
        <title>Genome sequencing of cyanobaciteial culture collection at National Institute for Environmental Studies (NIES).</title>
        <authorList>
            <person name="Hirose Y."/>
            <person name="Shimura Y."/>
            <person name="Fujisawa T."/>
            <person name="Nakamura Y."/>
            <person name="Kawachi M."/>
        </authorList>
    </citation>
    <scope>NUCLEOTIDE SEQUENCE [LARGE SCALE GENOMIC DNA]</scope>
    <source>
        <strain evidence="10 11">NIES-37</strain>
    </source>
</reference>
<comment type="pathway">
    <text evidence="1">Protein modification; protein glycosylation.</text>
</comment>
<dbReference type="Pfam" id="PF13844">
    <property type="entry name" value="Glyco_transf_41"/>
    <property type="match status" value="2"/>
</dbReference>
<keyword evidence="5" id="KW-0808">Transferase</keyword>
<accession>A0A1Z4MUQ6</accession>
<evidence type="ECO:0000256" key="8">
    <source>
        <dbReference type="PROSITE-ProRule" id="PRU00339"/>
    </source>
</evidence>
<evidence type="ECO:0000259" key="9">
    <source>
        <dbReference type="Pfam" id="PF13844"/>
    </source>
</evidence>
<dbReference type="SUPFAM" id="SSF48452">
    <property type="entry name" value="TPR-like"/>
    <property type="match status" value="1"/>
</dbReference>
<dbReference type="InterPro" id="IPR019734">
    <property type="entry name" value="TPR_rpt"/>
</dbReference>
<dbReference type="EC" id="2.4.1.255" evidence="3"/>
<dbReference type="PANTHER" id="PTHR44835:SF1">
    <property type="entry name" value="PROTEIN O-GLCNAC TRANSFERASE"/>
    <property type="match status" value="1"/>
</dbReference>
<feature type="repeat" description="TPR" evidence="8">
    <location>
        <begin position="5"/>
        <end position="38"/>
    </location>
</feature>
<evidence type="ECO:0000256" key="1">
    <source>
        <dbReference type="ARBA" id="ARBA00004922"/>
    </source>
</evidence>
<sequence length="749" mass="88039">MNQLVNEWQKQAKQYLIDEQYSYAIKLYEEAIEKEPEVKNYYWNLGLFLLLQGQEAEAQFTWFTGLSELAEADGDTQELLEILETEANRRTTIEDFHVAWAIRQHIREISPENINNLLHIAYLITKLEAFKDDCPEILAEICNCLPLNIDNCDVRLLIDVITEILVYLTTAAEALDSIFNFVQVSLQAYSDTYVMSIIEGVMLQCIKFSAFYRRPDLASKFAELCLQQVPKNYHLEYTEILTLLSHFYQNEEKYTKGIETAKACYDLSNTLADKICANYLVMRGLMASGSYWQEAHSRLQDQILLTQQLIEKEPDDVNIVQVTRLFDALFFLPYFEDQPQRNHTIQHQLSSFCQSKVIQYYSESYQSHNKYLNLRKINSTRNTVPLNIGYISHCFKRHSVSWLCRWIFKYHNPENFRIHCYFLHESEVLDNFTKNHFINQSFKFHQFGLRNHDQIWRQIQEDEIDILIDLDSLTLDQACELMSIKSAPIQATWLGWDSSGLPSIDYFIADPYVLPESAEDYYSEKIWRLPQTYIAVDGFEIDVPDLRREDLGIPNDAIIYFMTQKGYKRHQPHLHLQMKIIQEVPNSYLLIKGDADPEKTKVFFEEIAQEEGVDFSRIKFLPYARSEAVHRANLQIADVVLDTYPYNGATTTLETLWMGLPLVTRVGEQFSARNSYTMMMNAGITEGIAWNEKEYLEWGVRLGKDEKLRQQISWKLRQSRHTSPLWNAKQFTYEMEKAYQQMWQRYLDS</sequence>
<name>A0A1Z4MUQ6_9CYAN</name>
<evidence type="ECO:0000313" key="10">
    <source>
        <dbReference type="EMBL" id="BAY97206.1"/>
    </source>
</evidence>
<dbReference type="GO" id="GO:0097363">
    <property type="term" value="F:protein O-acetylglucosaminyltransferase activity"/>
    <property type="evidence" value="ECO:0007669"/>
    <property type="project" value="UniProtKB-EC"/>
</dbReference>
<dbReference type="InterPro" id="IPR011990">
    <property type="entry name" value="TPR-like_helical_dom_sf"/>
</dbReference>
<dbReference type="Gene3D" id="3.40.50.2000">
    <property type="entry name" value="Glycogen Phosphorylase B"/>
    <property type="match status" value="1"/>
</dbReference>
<feature type="domain" description="O-GlcNAc transferase C-terminal" evidence="9">
    <location>
        <begin position="344"/>
        <end position="537"/>
    </location>
</feature>
<evidence type="ECO:0000256" key="3">
    <source>
        <dbReference type="ARBA" id="ARBA00011970"/>
    </source>
</evidence>
<keyword evidence="7 8" id="KW-0802">TPR repeat</keyword>
<dbReference type="PROSITE" id="PS50005">
    <property type="entry name" value="TPR"/>
    <property type="match status" value="1"/>
</dbReference>
<keyword evidence="11" id="KW-1185">Reference proteome</keyword>
<dbReference type="KEGG" id="ttq:NIES37_11430"/>
<evidence type="ECO:0000256" key="2">
    <source>
        <dbReference type="ARBA" id="ARBA00005386"/>
    </source>
</evidence>
<keyword evidence="4" id="KW-0328">Glycosyltransferase</keyword>
<dbReference type="PANTHER" id="PTHR44835">
    <property type="entry name" value="UDP-N-ACETYLGLUCOSAMINE--PEPTIDE N-ACETYLGLUCOSAMINYLTRANSFERASE SPINDLY-RELATED"/>
    <property type="match status" value="1"/>
</dbReference>
<evidence type="ECO:0000256" key="5">
    <source>
        <dbReference type="ARBA" id="ARBA00022679"/>
    </source>
</evidence>
<comment type="similarity">
    <text evidence="2">Belongs to the glycosyltransferase 41 family. O-GlcNAc transferase subfamily.</text>
</comment>
<evidence type="ECO:0000256" key="6">
    <source>
        <dbReference type="ARBA" id="ARBA00022737"/>
    </source>
</evidence>
<dbReference type="AlphaFoldDB" id="A0A1Z4MUQ6"/>
<dbReference type="Gene3D" id="1.25.40.10">
    <property type="entry name" value="Tetratricopeptide repeat domain"/>
    <property type="match status" value="1"/>
</dbReference>
<organism evidence="10 11">
    <name type="scientific">Tolypothrix tenuis PCC 7101</name>
    <dbReference type="NCBI Taxonomy" id="231146"/>
    <lineage>
        <taxon>Bacteria</taxon>
        <taxon>Bacillati</taxon>
        <taxon>Cyanobacteriota</taxon>
        <taxon>Cyanophyceae</taxon>
        <taxon>Nostocales</taxon>
        <taxon>Tolypothrichaceae</taxon>
        <taxon>Tolypothrix</taxon>
    </lineage>
</organism>
<dbReference type="Proteomes" id="UP000218785">
    <property type="component" value="Chromosome"/>
</dbReference>
<dbReference type="InterPro" id="IPR051939">
    <property type="entry name" value="Glycosyltr_41/O-GlcNAc_trsf"/>
</dbReference>
<dbReference type="RefSeq" id="WP_096574295.1">
    <property type="nucleotide sequence ID" value="NZ_CAWNJS010000001.1"/>
</dbReference>